<protein>
    <recommendedName>
        <fullName evidence="1">Winged helix-turn-helix domain-containing protein</fullName>
    </recommendedName>
</protein>
<dbReference type="EMBL" id="JAPWTJ010000016">
    <property type="protein sequence ID" value="KAJ8985347.1"/>
    <property type="molecule type" value="Genomic_DNA"/>
</dbReference>
<feature type="domain" description="Winged helix-turn-helix" evidence="1">
    <location>
        <begin position="170"/>
        <end position="228"/>
    </location>
</feature>
<dbReference type="InterPro" id="IPR055121">
    <property type="entry name" value="HTH_69"/>
</dbReference>
<keyword evidence="3" id="KW-1185">Reference proteome</keyword>
<gene>
    <name evidence="2" type="ORF">NQ317_008378</name>
</gene>
<evidence type="ECO:0000313" key="2">
    <source>
        <dbReference type="EMBL" id="KAJ8985347.1"/>
    </source>
</evidence>
<name>A0ABQ9K5P6_9CUCU</name>
<accession>A0ABQ9K5P6</accession>
<reference evidence="2" key="1">
    <citation type="journal article" date="2023" name="Insect Mol. Biol.">
        <title>Genome sequencing provides insights into the evolution of gene families encoding plant cell wall-degrading enzymes in longhorned beetles.</title>
        <authorList>
            <person name="Shin N.R."/>
            <person name="Okamura Y."/>
            <person name="Kirsch R."/>
            <person name="Pauchet Y."/>
        </authorList>
    </citation>
    <scope>NUCLEOTIDE SEQUENCE</scope>
    <source>
        <strain evidence="2">MMC_N1</strain>
    </source>
</reference>
<proteinExistence type="predicted"/>
<dbReference type="Pfam" id="PF22979">
    <property type="entry name" value="HTH_69"/>
    <property type="match status" value="1"/>
</dbReference>
<evidence type="ECO:0000313" key="3">
    <source>
        <dbReference type="Proteomes" id="UP001162164"/>
    </source>
</evidence>
<dbReference type="PANTHER" id="PTHR47705">
    <property type="entry name" value="AGAP000321-PA"/>
    <property type="match status" value="1"/>
</dbReference>
<evidence type="ECO:0000259" key="1">
    <source>
        <dbReference type="Pfam" id="PF22979"/>
    </source>
</evidence>
<organism evidence="2 3">
    <name type="scientific">Molorchus minor</name>
    <dbReference type="NCBI Taxonomy" id="1323400"/>
    <lineage>
        <taxon>Eukaryota</taxon>
        <taxon>Metazoa</taxon>
        <taxon>Ecdysozoa</taxon>
        <taxon>Arthropoda</taxon>
        <taxon>Hexapoda</taxon>
        <taxon>Insecta</taxon>
        <taxon>Pterygota</taxon>
        <taxon>Neoptera</taxon>
        <taxon>Endopterygota</taxon>
        <taxon>Coleoptera</taxon>
        <taxon>Polyphaga</taxon>
        <taxon>Cucujiformia</taxon>
        <taxon>Chrysomeloidea</taxon>
        <taxon>Cerambycidae</taxon>
        <taxon>Lamiinae</taxon>
        <taxon>Monochamini</taxon>
        <taxon>Molorchus</taxon>
    </lineage>
</organism>
<dbReference type="Proteomes" id="UP001162164">
    <property type="component" value="Unassembled WGS sequence"/>
</dbReference>
<comment type="caution">
    <text evidence="2">The sequence shown here is derived from an EMBL/GenBank/DDBJ whole genome shotgun (WGS) entry which is preliminary data.</text>
</comment>
<sequence length="290" mass="32673">MTETTEVEQVVMTPKAKTANSTTLIIERRKVNKTSDKMHVAGGEHTGIIINKEASIENGESRTLRFWFRPPKDATQDETDGGQAGTAQDFFRELVSPQEFPRDYVGFIKKIMKLMQHNYQTIAKLEVELKQLEEPVEVPSRPPPPGYRHIQLGHFMLSHAGLVSAEENSLGNIVVLTIEKVLEIIESSYPNPITIKEMAKDNGWDEEEVAQCLAALQSRNLVKDMDHGAFTRQQSQQDSHQVTIVKQMPTMVSSKQPTIAIITAQYCEKLAVDAMIENKETFVRYTTVVC</sequence>
<dbReference type="PANTHER" id="PTHR47705:SF1">
    <property type="entry name" value="PNP_UDP_1 DOMAIN-CONTAINING PROTEIN"/>
    <property type="match status" value="1"/>
</dbReference>